<evidence type="ECO:0000256" key="1">
    <source>
        <dbReference type="SAM" id="MobiDB-lite"/>
    </source>
</evidence>
<proteinExistence type="predicted"/>
<evidence type="ECO:0000256" key="2">
    <source>
        <dbReference type="SAM" id="SignalP"/>
    </source>
</evidence>
<dbReference type="Pfam" id="PF21576">
    <property type="entry name" value="T6SS_Tgi2PP"/>
    <property type="match status" value="1"/>
</dbReference>
<dbReference type="InterPro" id="IPR049066">
    <property type="entry name" value="T6SS_Tgi2PP"/>
</dbReference>
<evidence type="ECO:0000313" key="3">
    <source>
        <dbReference type="EMBL" id="NHZ33237.1"/>
    </source>
</evidence>
<dbReference type="EMBL" id="VUYU01000003">
    <property type="protein sequence ID" value="NHZ33237.1"/>
    <property type="molecule type" value="Genomic_DNA"/>
</dbReference>
<keyword evidence="2" id="KW-0732">Signal</keyword>
<dbReference type="Proteomes" id="UP000785613">
    <property type="component" value="Unassembled WGS sequence"/>
</dbReference>
<feature type="region of interest" description="Disordered" evidence="1">
    <location>
        <begin position="136"/>
        <end position="155"/>
    </location>
</feature>
<comment type="caution">
    <text evidence="3">The sequence shown here is derived from an EMBL/GenBank/DDBJ whole genome shotgun (WGS) entry which is preliminary data.</text>
</comment>
<protein>
    <submittedName>
        <fullName evidence="3">Uncharacterized protein</fullName>
    </submittedName>
</protein>
<dbReference type="Gene3D" id="3.10.450.170">
    <property type="entry name" value="type vi secretion system effector-immunity co pseudomonas protegens"/>
    <property type="match status" value="1"/>
</dbReference>
<sequence>MGIEMQSLRRPCALLLAGALLAGVPARAASLDAQQIRPSGLTLQQARKVLSVVLEHQKFQMKRKDAHLFVEGPDKDAPDAHGYYSLQLYHNPPKAAMMYTLGHFSVNMLTAEVWDFMRCERYSFPALSAIQARVSARTGQRPPDEQKVRDELCLN</sequence>
<feature type="compositionally biased region" description="Basic and acidic residues" evidence="1">
    <location>
        <begin position="142"/>
        <end position="155"/>
    </location>
</feature>
<organism evidence="3 4">
    <name type="scientific">Massilia rubra</name>
    <dbReference type="NCBI Taxonomy" id="2607910"/>
    <lineage>
        <taxon>Bacteria</taxon>
        <taxon>Pseudomonadati</taxon>
        <taxon>Pseudomonadota</taxon>
        <taxon>Betaproteobacteria</taxon>
        <taxon>Burkholderiales</taxon>
        <taxon>Oxalobacteraceae</taxon>
        <taxon>Telluria group</taxon>
        <taxon>Massilia</taxon>
    </lineage>
</organism>
<feature type="signal peptide" evidence="2">
    <location>
        <begin position="1"/>
        <end position="28"/>
    </location>
</feature>
<name>A0ABX0LG75_9BURK</name>
<gene>
    <name evidence="3" type="ORF">F0185_06500</name>
</gene>
<evidence type="ECO:0000313" key="4">
    <source>
        <dbReference type="Proteomes" id="UP000785613"/>
    </source>
</evidence>
<dbReference type="RefSeq" id="WP_167222692.1">
    <property type="nucleotide sequence ID" value="NZ_VUYU01000003.1"/>
</dbReference>
<accession>A0ABX0LG75</accession>
<feature type="chain" id="PRO_5047425467" evidence="2">
    <location>
        <begin position="29"/>
        <end position="155"/>
    </location>
</feature>
<keyword evidence="4" id="KW-1185">Reference proteome</keyword>
<reference evidence="3 4" key="1">
    <citation type="submission" date="2019-09" db="EMBL/GenBank/DDBJ databases">
        <title>Taxonomy of Antarctic Massilia spp.: description of Massilia rubra sp. nov., Massilia aquatica sp. nov., Massilia mucilaginosa sp. nov., Massilia frigida sp. nov. isolated from streams, lakes and regoliths.</title>
        <authorList>
            <person name="Holochova P."/>
            <person name="Sedlacek I."/>
            <person name="Kralova S."/>
            <person name="Maslanova I."/>
            <person name="Busse H.-J."/>
            <person name="Stankova E."/>
            <person name="Vrbovska V."/>
            <person name="Kovarovic V."/>
            <person name="Bartak M."/>
            <person name="Svec P."/>
            <person name="Pantucek R."/>
        </authorList>
    </citation>
    <scope>NUCLEOTIDE SEQUENCE [LARGE SCALE GENOMIC DNA]</scope>
    <source>
        <strain evidence="3 4">CCM 8692</strain>
    </source>
</reference>